<organism evidence="1 2">
    <name type="scientific">Granulicella mallensis</name>
    <dbReference type="NCBI Taxonomy" id="940614"/>
    <lineage>
        <taxon>Bacteria</taxon>
        <taxon>Pseudomonadati</taxon>
        <taxon>Acidobacteriota</taxon>
        <taxon>Terriglobia</taxon>
        <taxon>Terriglobales</taxon>
        <taxon>Acidobacteriaceae</taxon>
        <taxon>Granulicella</taxon>
    </lineage>
</organism>
<sequence length="149" mass="15560">MPNEFSDLIAKLDALKGDALKKAERKALTEVGQIVKTAIVERTPVQSGVAEGLLKPGELAANIKAAVHIASDKSTTTGDVSSVTIGPGTAVTRSVANWVENGHANARATKGKKTTDPHPFIRVAQDATQQQAIDAYAATMTAEVTKALN</sequence>
<dbReference type="InterPro" id="IPR010064">
    <property type="entry name" value="HK97-gp10_tail"/>
</dbReference>
<dbReference type="Proteomes" id="UP000584867">
    <property type="component" value="Unassembled WGS sequence"/>
</dbReference>
<name>A0A7W7ZU30_9BACT</name>
<dbReference type="RefSeq" id="WP_184259434.1">
    <property type="nucleotide sequence ID" value="NZ_JACHIO010000024.1"/>
</dbReference>
<dbReference type="AlphaFoldDB" id="A0A7W7ZU30"/>
<evidence type="ECO:0000313" key="2">
    <source>
        <dbReference type="Proteomes" id="UP000584867"/>
    </source>
</evidence>
<evidence type="ECO:0000313" key="1">
    <source>
        <dbReference type="EMBL" id="MBB5066143.1"/>
    </source>
</evidence>
<accession>A0A7W7ZU30</accession>
<comment type="caution">
    <text evidence="1">The sequence shown here is derived from an EMBL/GenBank/DDBJ whole genome shotgun (WGS) entry which is preliminary data.</text>
</comment>
<gene>
    <name evidence="1" type="ORF">HDF15_004517</name>
</gene>
<reference evidence="1 2" key="1">
    <citation type="submission" date="2020-08" db="EMBL/GenBank/DDBJ databases">
        <title>Genomic Encyclopedia of Type Strains, Phase IV (KMG-V): Genome sequencing to study the core and pangenomes of soil and plant-associated prokaryotes.</title>
        <authorList>
            <person name="Whitman W."/>
        </authorList>
    </citation>
    <scope>NUCLEOTIDE SEQUENCE [LARGE SCALE GENOMIC DNA]</scope>
    <source>
        <strain evidence="1 2">X5P3</strain>
    </source>
</reference>
<dbReference type="NCBIfam" id="TIGR01725">
    <property type="entry name" value="phge_HK97_gp10"/>
    <property type="match status" value="1"/>
</dbReference>
<proteinExistence type="predicted"/>
<dbReference type="Pfam" id="PF04883">
    <property type="entry name" value="HK97-gp10_like"/>
    <property type="match status" value="1"/>
</dbReference>
<protein>
    <submittedName>
        <fullName evidence="1">HK97 gp10 family phage protein</fullName>
    </submittedName>
</protein>
<dbReference type="EMBL" id="JACHIO010000024">
    <property type="protein sequence ID" value="MBB5066143.1"/>
    <property type="molecule type" value="Genomic_DNA"/>
</dbReference>